<evidence type="ECO:0000313" key="2">
    <source>
        <dbReference type="Proteomes" id="UP000188246"/>
    </source>
</evidence>
<sequence>MSHVTQQSNIKKKKKQKVFVFLFLFIMIMIAVVLLIKSVIRPKIREQQIISVVNLKSQHQKVQTIKENQLQKILHEKDDFVLVIIDGRGNTADKELMNFLNNSNNLKEIKTPIYIYQPIYNINQINQEYQLTAKNNLLFMENGKEIQRLAFDSFGNTQEKKAELQKQLFTLVNPVIPERKPIRVKQEKQLDFSVNQGEEVPTEEITFNE</sequence>
<dbReference type="EMBL" id="CP019609">
    <property type="protein sequence ID" value="AQP52855.1"/>
    <property type="molecule type" value="Genomic_DNA"/>
</dbReference>
<dbReference type="KEGG" id="vpi:BW732_00535"/>
<keyword evidence="2" id="KW-1185">Reference proteome</keyword>
<evidence type="ECO:0000313" key="1">
    <source>
        <dbReference type="EMBL" id="AQP52855.1"/>
    </source>
</evidence>
<reference evidence="1 2" key="1">
    <citation type="journal article" date="2010" name="Int. J. Syst. Evol. Microbiol.">
        <title>Vagococcus penaei sp. nov., isolated from spoilage microbiota of cooked shrimp (Penaeus vannamei).</title>
        <authorList>
            <person name="Jaffres E."/>
            <person name="Prevost H."/>
            <person name="Rossero A."/>
            <person name="Joffraud J.J."/>
            <person name="Dousset X."/>
        </authorList>
    </citation>
    <scope>NUCLEOTIDE SEQUENCE [LARGE SCALE GENOMIC DNA]</scope>
    <source>
        <strain evidence="1 2">CD276</strain>
    </source>
</reference>
<dbReference type="AlphaFoldDB" id="A0A1Q2D3E9"/>
<gene>
    <name evidence="1" type="ORF">BW732_00535</name>
</gene>
<name>A0A1Q2D3E9_9ENTE</name>
<protein>
    <submittedName>
        <fullName evidence="1">Uncharacterized protein</fullName>
    </submittedName>
</protein>
<proteinExistence type="predicted"/>
<dbReference type="OrthoDB" id="2200300at2"/>
<dbReference type="RefSeq" id="WP_077274958.1">
    <property type="nucleotide sequence ID" value="NZ_CP019609.1"/>
</dbReference>
<accession>A0A1Q2D3E9</accession>
<dbReference type="Proteomes" id="UP000188246">
    <property type="component" value="Chromosome"/>
</dbReference>
<organism evidence="1 2">
    <name type="scientific">Vagococcus penaei</name>
    <dbReference type="NCBI Taxonomy" id="633807"/>
    <lineage>
        <taxon>Bacteria</taxon>
        <taxon>Bacillati</taxon>
        <taxon>Bacillota</taxon>
        <taxon>Bacilli</taxon>
        <taxon>Lactobacillales</taxon>
        <taxon>Enterococcaceae</taxon>
        <taxon>Vagococcus</taxon>
    </lineage>
</organism>